<dbReference type="NCBIfam" id="TIGR01590">
    <property type="entry name" value="yir-bir-cir_Pla"/>
    <property type="match status" value="1"/>
</dbReference>
<evidence type="ECO:0000313" key="4">
    <source>
        <dbReference type="Proteomes" id="UP000018538"/>
    </source>
</evidence>
<dbReference type="Proteomes" id="UP000018538">
    <property type="component" value="Unassembled WGS sequence"/>
</dbReference>
<reference evidence="3 4" key="1">
    <citation type="submission" date="2013-11" db="EMBL/GenBank/DDBJ databases">
        <title>The Genome Sequence of Plasmodium yoelii 17X.</title>
        <authorList>
            <consortium name="The Broad Institute Genomics Platform"/>
            <consortium name="The Broad Institute Genome Sequencing Center for Infectious Disease"/>
            <person name="Neafsey D."/>
            <person name="Adams J."/>
            <person name="Walker B."/>
            <person name="Young S.K."/>
            <person name="Zeng Q."/>
            <person name="Gargeya S."/>
            <person name="Fitzgerald M."/>
            <person name="Haas B."/>
            <person name="Abouelleil A."/>
            <person name="Alvarado L."/>
            <person name="Chapman S.B."/>
            <person name="Gainer-Dewar J."/>
            <person name="Goldberg J."/>
            <person name="Griggs A."/>
            <person name="Gujja S."/>
            <person name="Hansen M."/>
            <person name="Howarth C."/>
            <person name="Imamovic A."/>
            <person name="Ireland A."/>
            <person name="Larimer J."/>
            <person name="McCowan C."/>
            <person name="Murphy C."/>
            <person name="Pearson M."/>
            <person name="Poon T.W."/>
            <person name="Priest M."/>
            <person name="Roberts A."/>
            <person name="Saif S."/>
            <person name="Shea T."/>
            <person name="Sykes S."/>
            <person name="Wortman J."/>
            <person name="Nusbaum C."/>
            <person name="Birren B."/>
        </authorList>
    </citation>
    <scope>NUCLEOTIDE SEQUENCE [LARGE SCALE GENOMIC DNA]</scope>
    <source>
        <strain evidence="3 4">17X</strain>
    </source>
</reference>
<dbReference type="Pfam" id="PF06022">
    <property type="entry name" value="Cir_Bir_Yir"/>
    <property type="match status" value="2"/>
</dbReference>
<accession>V7PDZ5</accession>
<keyword evidence="2" id="KW-0472">Membrane</keyword>
<evidence type="ECO:0000256" key="2">
    <source>
        <dbReference type="SAM" id="Phobius"/>
    </source>
</evidence>
<keyword evidence="2" id="KW-0812">Transmembrane</keyword>
<gene>
    <name evidence="3" type="ORF">YYC_05334</name>
</gene>
<protein>
    <recommendedName>
        <fullName evidence="5">YIR protein</fullName>
    </recommendedName>
</protein>
<feature type="region of interest" description="Disordered" evidence="1">
    <location>
        <begin position="193"/>
        <end position="259"/>
    </location>
</feature>
<organism evidence="3 4">
    <name type="scientific">Plasmodium yoelii 17X</name>
    <dbReference type="NCBI Taxonomy" id="1323249"/>
    <lineage>
        <taxon>Eukaryota</taxon>
        <taxon>Sar</taxon>
        <taxon>Alveolata</taxon>
        <taxon>Apicomplexa</taxon>
        <taxon>Aconoidasida</taxon>
        <taxon>Haemosporida</taxon>
        <taxon>Plasmodiidae</taxon>
        <taxon>Plasmodium</taxon>
        <taxon>Plasmodium (Vinckeia)</taxon>
    </lineage>
</organism>
<feature type="transmembrane region" description="Helical" evidence="2">
    <location>
        <begin position="508"/>
        <end position="531"/>
    </location>
</feature>
<dbReference type="InterPro" id="IPR006477">
    <property type="entry name" value="Yir_bir_cir"/>
</dbReference>
<feature type="compositionally biased region" description="Low complexity" evidence="1">
    <location>
        <begin position="212"/>
        <end position="227"/>
    </location>
</feature>
<proteinExistence type="predicted"/>
<dbReference type="AlphaFoldDB" id="V7PDZ5"/>
<evidence type="ECO:0000313" key="3">
    <source>
        <dbReference type="EMBL" id="ETB56987.1"/>
    </source>
</evidence>
<feature type="transmembrane region" description="Helical" evidence="2">
    <location>
        <begin position="274"/>
        <end position="291"/>
    </location>
</feature>
<dbReference type="EMBL" id="KI635811">
    <property type="protein sequence ID" value="ETB56987.1"/>
    <property type="molecule type" value="Genomic_DNA"/>
</dbReference>
<keyword evidence="4" id="KW-1185">Reference proteome</keyword>
<keyword evidence="2" id="KW-1133">Transmembrane helix</keyword>
<evidence type="ECO:0008006" key="5">
    <source>
        <dbReference type="Google" id="ProtNLM"/>
    </source>
</evidence>
<sequence>MLWLSNKTKLIKNGTYGSVSEFYVTFIKDNENYKEYLDKINNKKIMNIKIDEMRKLYELLNELYNVITKSTKDSSNCSDEYYCDVLLTLKNVYEKFKNYNNNPSELPKLKEIEEINDCKKLCKEATNSCKVISVDFQEIVNGKKYFEKGEDTLRYIDVLYEKSSSTLKNVYYKSIIFDGITISHLNEQLKKDTETSTLDKGIPEQKCSESESLSGQENSSETSSPSSTYNQKNDQEEPQKPAQKPIVRPGNPETEVTGNETEIGDNVLKKYKEIGISIIVFLIPIALAIMYNCNLFIALRSWFPDELINGNYQFNDDNRYKTYLTKDSYNDIDKINAWCLFLFNGIIIPSYSYEHYEKSNINDLGYILAWLSYKLNQKTNDGISNLMDFYNKHMENLNEYQTSIEGVTENTTYIEVIKKNIDLLNIDLEDMSKFYEAFILLCDMYDGFDDVNPNCKKYLEYNNEFLKKYEELKKYSSTSVNNSYIQMLSTLSNDYYNLKSKCNHFSSLLTYSLISIAFIFVAIPIFLGISYKYSLFGFRKRLQKQYLREKLKNIKKRMNH</sequence>
<evidence type="ECO:0000256" key="1">
    <source>
        <dbReference type="SAM" id="MobiDB-lite"/>
    </source>
</evidence>
<name>V7PDZ5_PLAYE</name>